<sequence length="392" mass="44369">MREDPVMKDFVTSLAENFKERFESSPTLSGNILLFLRQPFSISADGQWTAEAKRLLPSIDEAALQMEVLGMGTMFPSMIGHLLSMLNNDDMTVRELARKSLFLHLQRGKIPIASQNEPQFLGFKLKQNGKLDIKAAGFGLCSDWLDLKGSRLKRDMEEKAMFQLTAVSSLRVHIISLTLHCSSRSYADRSAGRAAEESAYDREEQWSVNGEMIWTRMFTRIRWDWEPGTGSRRTEIQKDEAEIVVGDRQDRETGTGDRRTRIQRDEAGIVVGDRQDRETGTGDRRTRIQRDEAGIVVGDRQDRETGTGDRQTRIQRDEARDRSRGQAGSGNRDSRQANRDPEGRGGDRSRGQAGSGNRDRRQANGDPEERGGDRSWGQETCERGSRRTRRGS</sequence>
<proteinExistence type="predicted"/>
<feature type="compositionally biased region" description="Basic and acidic residues" evidence="1">
    <location>
        <begin position="357"/>
        <end position="373"/>
    </location>
</feature>
<feature type="compositionally biased region" description="Basic and acidic residues" evidence="1">
    <location>
        <begin position="332"/>
        <end position="350"/>
    </location>
</feature>
<dbReference type="Proteomes" id="UP001174136">
    <property type="component" value="Unassembled WGS sequence"/>
</dbReference>
<dbReference type="AlphaFoldDB" id="A0AA47P372"/>
<reference evidence="2" key="1">
    <citation type="journal article" date="2023" name="Front. Mar. Sci.">
        <title>A new Merluccius polli reference genome to investigate the effects of global change in West African waters.</title>
        <authorList>
            <person name="Mateo J.L."/>
            <person name="Blanco-Fernandez C."/>
            <person name="Garcia-Vazquez E."/>
            <person name="Machado-Schiaffino G."/>
        </authorList>
    </citation>
    <scope>NUCLEOTIDE SEQUENCE</scope>
    <source>
        <strain evidence="2">C29</strain>
        <tissue evidence="2">Fin</tissue>
    </source>
</reference>
<gene>
    <name evidence="2" type="ORF">N1851_014667</name>
</gene>
<feature type="region of interest" description="Disordered" evidence="1">
    <location>
        <begin position="229"/>
        <end position="392"/>
    </location>
</feature>
<comment type="caution">
    <text evidence="2">The sequence shown here is derived from an EMBL/GenBank/DDBJ whole genome shotgun (WGS) entry which is preliminary data.</text>
</comment>
<protein>
    <submittedName>
        <fullName evidence="2">Uncharacterized protein</fullName>
    </submittedName>
</protein>
<keyword evidence="3" id="KW-1185">Reference proteome</keyword>
<feature type="compositionally biased region" description="Basic and acidic residues" evidence="1">
    <location>
        <begin position="232"/>
        <end position="324"/>
    </location>
</feature>
<evidence type="ECO:0000313" key="2">
    <source>
        <dbReference type="EMBL" id="KAK0146073.1"/>
    </source>
</evidence>
<evidence type="ECO:0000256" key="1">
    <source>
        <dbReference type="SAM" id="MobiDB-lite"/>
    </source>
</evidence>
<accession>A0AA47P372</accession>
<dbReference type="EMBL" id="JAOPHQ010002632">
    <property type="protein sequence ID" value="KAK0146073.1"/>
    <property type="molecule type" value="Genomic_DNA"/>
</dbReference>
<organism evidence="2 3">
    <name type="scientific">Merluccius polli</name>
    <name type="common">Benguela hake</name>
    <name type="synonym">Merluccius cadenati</name>
    <dbReference type="NCBI Taxonomy" id="89951"/>
    <lineage>
        <taxon>Eukaryota</taxon>
        <taxon>Metazoa</taxon>
        <taxon>Chordata</taxon>
        <taxon>Craniata</taxon>
        <taxon>Vertebrata</taxon>
        <taxon>Euteleostomi</taxon>
        <taxon>Actinopterygii</taxon>
        <taxon>Neopterygii</taxon>
        <taxon>Teleostei</taxon>
        <taxon>Neoteleostei</taxon>
        <taxon>Acanthomorphata</taxon>
        <taxon>Zeiogadaria</taxon>
        <taxon>Gadariae</taxon>
        <taxon>Gadiformes</taxon>
        <taxon>Gadoidei</taxon>
        <taxon>Merlucciidae</taxon>
        <taxon>Merluccius</taxon>
    </lineage>
</organism>
<name>A0AA47P372_MERPO</name>
<evidence type="ECO:0000313" key="3">
    <source>
        <dbReference type="Proteomes" id="UP001174136"/>
    </source>
</evidence>